<dbReference type="Gene3D" id="1.10.150.240">
    <property type="entry name" value="Putative phosphatase, domain 2"/>
    <property type="match status" value="1"/>
</dbReference>
<accession>A0ABT9NAD8</accession>
<evidence type="ECO:0000313" key="2">
    <source>
        <dbReference type="Proteomes" id="UP001235966"/>
    </source>
</evidence>
<dbReference type="InterPro" id="IPR036412">
    <property type="entry name" value="HAD-like_sf"/>
</dbReference>
<dbReference type="Proteomes" id="UP001235966">
    <property type="component" value="Unassembled WGS sequence"/>
</dbReference>
<organism evidence="1 2">
    <name type="scientific">Arcanobacterium wilhelmae</name>
    <dbReference type="NCBI Taxonomy" id="1803177"/>
    <lineage>
        <taxon>Bacteria</taxon>
        <taxon>Bacillati</taxon>
        <taxon>Actinomycetota</taxon>
        <taxon>Actinomycetes</taxon>
        <taxon>Actinomycetales</taxon>
        <taxon>Actinomycetaceae</taxon>
        <taxon>Arcanobacterium</taxon>
    </lineage>
</organism>
<sequence length="205" mass="21986">MNVMWDMGGTLIDTYSPVNTMLAGKVADAGGQITPERVATLTRRSISSAIQTLAQRFDLSEGELHASYDALKASWEREPAPLIAGAREALEAIVAGGGANMIVTHRDRPSATTLLEQHELAHLISDMVCAPDGFPRKPDPAMFREMLSRTGLAPEKAIAVGDREIDITAARSAGLRAALLAPAGRRVRTDADWTIRSLAEVPMLS</sequence>
<gene>
    <name evidence="1" type="ORF">J2S49_000741</name>
</gene>
<dbReference type="GO" id="GO:0016787">
    <property type="term" value="F:hydrolase activity"/>
    <property type="evidence" value="ECO:0007669"/>
    <property type="project" value="UniProtKB-KW"/>
</dbReference>
<dbReference type="NCBIfam" id="TIGR01549">
    <property type="entry name" value="HAD-SF-IA-v1"/>
    <property type="match status" value="1"/>
</dbReference>
<evidence type="ECO:0000313" key="1">
    <source>
        <dbReference type="EMBL" id="MDP9800665.1"/>
    </source>
</evidence>
<dbReference type="EMBL" id="JAUSQW010000001">
    <property type="protein sequence ID" value="MDP9800665.1"/>
    <property type="molecule type" value="Genomic_DNA"/>
</dbReference>
<comment type="caution">
    <text evidence="1">The sequence shown here is derived from an EMBL/GenBank/DDBJ whole genome shotgun (WGS) entry which is preliminary data.</text>
</comment>
<dbReference type="SUPFAM" id="SSF56784">
    <property type="entry name" value="HAD-like"/>
    <property type="match status" value="1"/>
</dbReference>
<dbReference type="InterPro" id="IPR023198">
    <property type="entry name" value="PGP-like_dom2"/>
</dbReference>
<keyword evidence="1" id="KW-0378">Hydrolase</keyword>
<protein>
    <submittedName>
        <fullName evidence="1">HAD superfamily hydrolase (TIGR01549 family)</fullName>
    </submittedName>
</protein>
<proteinExistence type="predicted"/>
<dbReference type="PANTHER" id="PTHR43434">
    <property type="entry name" value="PHOSPHOGLYCOLATE PHOSPHATASE"/>
    <property type="match status" value="1"/>
</dbReference>
<dbReference type="InterPro" id="IPR023214">
    <property type="entry name" value="HAD_sf"/>
</dbReference>
<dbReference type="SFLD" id="SFLDG01129">
    <property type="entry name" value="C1.5:_HAD__Beta-PGM__Phosphata"/>
    <property type="match status" value="1"/>
</dbReference>
<dbReference type="Pfam" id="PF13419">
    <property type="entry name" value="HAD_2"/>
    <property type="match status" value="1"/>
</dbReference>
<keyword evidence="2" id="KW-1185">Reference proteome</keyword>
<dbReference type="InterPro" id="IPR050155">
    <property type="entry name" value="HAD-like_hydrolase_sf"/>
</dbReference>
<dbReference type="InterPro" id="IPR041492">
    <property type="entry name" value="HAD_2"/>
</dbReference>
<name>A0ABT9NAD8_9ACTO</name>
<dbReference type="RefSeq" id="WP_278058038.1">
    <property type="nucleotide sequence ID" value="NZ_CP121247.1"/>
</dbReference>
<reference evidence="1 2" key="1">
    <citation type="submission" date="2023-07" db="EMBL/GenBank/DDBJ databases">
        <title>Sequencing the genomes of 1000 actinobacteria strains.</title>
        <authorList>
            <person name="Klenk H.-P."/>
        </authorList>
    </citation>
    <scope>NUCLEOTIDE SEQUENCE [LARGE SCALE GENOMIC DNA]</scope>
    <source>
        <strain evidence="1 2">DSM 102162</strain>
    </source>
</reference>
<dbReference type="SFLD" id="SFLDS00003">
    <property type="entry name" value="Haloacid_Dehalogenase"/>
    <property type="match status" value="1"/>
</dbReference>
<dbReference type="PANTHER" id="PTHR43434:SF25">
    <property type="entry name" value="PHOSPHOGLYCOLATE PHOSPHATASE"/>
    <property type="match status" value="1"/>
</dbReference>
<dbReference type="NCBIfam" id="TIGR01509">
    <property type="entry name" value="HAD-SF-IA-v3"/>
    <property type="match status" value="1"/>
</dbReference>
<dbReference type="InterPro" id="IPR006439">
    <property type="entry name" value="HAD-SF_hydro_IA"/>
</dbReference>
<dbReference type="Gene3D" id="3.40.50.1000">
    <property type="entry name" value="HAD superfamily/HAD-like"/>
    <property type="match status" value="1"/>
</dbReference>